<evidence type="ECO:0000313" key="3">
    <source>
        <dbReference type="Proteomes" id="UP000624325"/>
    </source>
</evidence>
<organism evidence="2 3">
    <name type="scientific">Asanoa iriomotensis</name>
    <dbReference type="NCBI Taxonomy" id="234613"/>
    <lineage>
        <taxon>Bacteria</taxon>
        <taxon>Bacillati</taxon>
        <taxon>Actinomycetota</taxon>
        <taxon>Actinomycetes</taxon>
        <taxon>Micromonosporales</taxon>
        <taxon>Micromonosporaceae</taxon>
        <taxon>Asanoa</taxon>
    </lineage>
</organism>
<protein>
    <recommendedName>
        <fullName evidence="1">DUF397 domain-containing protein</fullName>
    </recommendedName>
</protein>
<evidence type="ECO:0000259" key="1">
    <source>
        <dbReference type="Pfam" id="PF04149"/>
    </source>
</evidence>
<feature type="domain" description="DUF397" evidence="1">
    <location>
        <begin position="9"/>
        <end position="59"/>
    </location>
</feature>
<sequence>MTNSTTAPNWRKSSRCATGACVEVADVSDAVLMRDSKTPEAPALAFGRLGWNDFLFGVKNGEFDAN</sequence>
<dbReference type="InterPro" id="IPR007278">
    <property type="entry name" value="DUF397"/>
</dbReference>
<dbReference type="Proteomes" id="UP000624325">
    <property type="component" value="Unassembled WGS sequence"/>
</dbReference>
<accession>A0ABQ4C6Z9</accession>
<dbReference type="RefSeq" id="WP_203705170.1">
    <property type="nucleotide sequence ID" value="NZ_BAAALU010000003.1"/>
</dbReference>
<dbReference type="EMBL" id="BONC01000034">
    <property type="protein sequence ID" value="GIF58552.1"/>
    <property type="molecule type" value="Genomic_DNA"/>
</dbReference>
<reference evidence="2 3" key="1">
    <citation type="submission" date="2021-01" db="EMBL/GenBank/DDBJ databases">
        <title>Whole genome shotgun sequence of Asanoa iriomotensis NBRC 100142.</title>
        <authorList>
            <person name="Komaki H."/>
            <person name="Tamura T."/>
        </authorList>
    </citation>
    <scope>NUCLEOTIDE SEQUENCE [LARGE SCALE GENOMIC DNA]</scope>
    <source>
        <strain evidence="2 3">NBRC 100142</strain>
    </source>
</reference>
<gene>
    <name evidence="2" type="ORF">Air01nite_46470</name>
</gene>
<dbReference type="Pfam" id="PF04149">
    <property type="entry name" value="DUF397"/>
    <property type="match status" value="1"/>
</dbReference>
<keyword evidence="3" id="KW-1185">Reference proteome</keyword>
<evidence type="ECO:0000313" key="2">
    <source>
        <dbReference type="EMBL" id="GIF58552.1"/>
    </source>
</evidence>
<comment type="caution">
    <text evidence="2">The sequence shown here is derived from an EMBL/GenBank/DDBJ whole genome shotgun (WGS) entry which is preliminary data.</text>
</comment>
<name>A0ABQ4C6Z9_9ACTN</name>
<proteinExistence type="predicted"/>